<dbReference type="OrthoDB" id="9760689at2"/>
<gene>
    <name evidence="2" type="ORF">C7443_10879</name>
</gene>
<keyword evidence="2" id="KW-0489">Methyltransferase</keyword>
<dbReference type="GO" id="GO:0008168">
    <property type="term" value="F:methyltransferase activity"/>
    <property type="evidence" value="ECO:0007669"/>
    <property type="project" value="UniProtKB-KW"/>
</dbReference>
<reference evidence="2 3" key="1">
    <citation type="submission" date="2018-05" db="EMBL/GenBank/DDBJ databases">
        <title>Genomic Encyclopedia of Type Strains, Phase IV (KMG-IV): sequencing the most valuable type-strain genomes for metagenomic binning, comparative biology and taxonomic classification.</title>
        <authorList>
            <person name="Goeker M."/>
        </authorList>
    </citation>
    <scope>NUCLEOTIDE SEQUENCE [LARGE SCALE GENOMIC DNA]</scope>
    <source>
        <strain evidence="2 3">DSM 23606</strain>
    </source>
</reference>
<sequence>MTAPIPPTGRPHLPAYLREVYAWAYLSRWGRRLFDRPVAVHSILLGNAARLMGGVERLIAPGARVLQIACVYGDFSRRLARRAGALEVIDAAAVQVRGVRRKLAEFPHARARRHDATLPFAAHFDTVVCFFLLHEVPDACKRRIVDNALAAVAPGGFAVFVDYHRPARWHPARPLIATVFRLLEPFAATLWQRPIASFASHAQDWDWQQRTVFGGLYQQVIARRRSEP</sequence>
<protein>
    <submittedName>
        <fullName evidence="2">Methyltransferase family protein</fullName>
    </submittedName>
</protein>
<dbReference type="Gene3D" id="3.40.50.150">
    <property type="entry name" value="Vaccinia Virus protein VP39"/>
    <property type="match status" value="1"/>
</dbReference>
<dbReference type="CDD" id="cd02440">
    <property type="entry name" value="AdoMet_MTases"/>
    <property type="match status" value="1"/>
</dbReference>
<dbReference type="RefSeq" id="WP_110019258.1">
    <property type="nucleotide sequence ID" value="NZ_QGTJ01000008.1"/>
</dbReference>
<comment type="caution">
    <text evidence="2">The sequence shown here is derived from an EMBL/GenBank/DDBJ whole genome shotgun (WGS) entry which is preliminary data.</text>
</comment>
<dbReference type="InterPro" id="IPR029063">
    <property type="entry name" value="SAM-dependent_MTases_sf"/>
</dbReference>
<dbReference type="Proteomes" id="UP000246569">
    <property type="component" value="Unassembled WGS sequence"/>
</dbReference>
<dbReference type="SUPFAM" id="SSF53335">
    <property type="entry name" value="S-adenosyl-L-methionine-dependent methyltransferases"/>
    <property type="match status" value="1"/>
</dbReference>
<organism evidence="2 3">
    <name type="scientific">Plasticicumulans acidivorans</name>
    <dbReference type="NCBI Taxonomy" id="886464"/>
    <lineage>
        <taxon>Bacteria</taxon>
        <taxon>Pseudomonadati</taxon>
        <taxon>Pseudomonadota</taxon>
        <taxon>Gammaproteobacteria</taxon>
        <taxon>Candidatus Competibacteraceae</taxon>
        <taxon>Plasticicumulans</taxon>
    </lineage>
</organism>
<dbReference type="NCBIfam" id="NF038261">
    <property type="entry name" value="rhodoquin_RquA"/>
    <property type="match status" value="1"/>
</dbReference>
<proteinExistence type="predicted"/>
<evidence type="ECO:0000313" key="3">
    <source>
        <dbReference type="Proteomes" id="UP000246569"/>
    </source>
</evidence>
<dbReference type="Pfam" id="PF13649">
    <property type="entry name" value="Methyltransf_25"/>
    <property type="match status" value="1"/>
</dbReference>
<keyword evidence="3" id="KW-1185">Reference proteome</keyword>
<dbReference type="EMBL" id="QGTJ01000008">
    <property type="protein sequence ID" value="PWV60150.1"/>
    <property type="molecule type" value="Genomic_DNA"/>
</dbReference>
<dbReference type="InterPro" id="IPR041698">
    <property type="entry name" value="Methyltransf_25"/>
</dbReference>
<feature type="domain" description="Methyltransferase" evidence="1">
    <location>
        <begin position="65"/>
        <end position="156"/>
    </location>
</feature>
<keyword evidence="2" id="KW-0808">Transferase</keyword>
<accession>A0A317MSJ8</accession>
<name>A0A317MSJ8_9GAMM</name>
<evidence type="ECO:0000259" key="1">
    <source>
        <dbReference type="Pfam" id="PF13649"/>
    </source>
</evidence>
<dbReference type="AlphaFoldDB" id="A0A317MSJ8"/>
<dbReference type="GO" id="GO:0032259">
    <property type="term" value="P:methylation"/>
    <property type="evidence" value="ECO:0007669"/>
    <property type="project" value="UniProtKB-KW"/>
</dbReference>
<evidence type="ECO:0000313" key="2">
    <source>
        <dbReference type="EMBL" id="PWV60150.1"/>
    </source>
</evidence>